<dbReference type="InterPro" id="IPR004776">
    <property type="entry name" value="Mem_transp_PIN-like"/>
</dbReference>
<organism evidence="9 10">
    <name type="scientific">Eiseniibacteriota bacterium</name>
    <dbReference type="NCBI Taxonomy" id="2212470"/>
    <lineage>
        <taxon>Bacteria</taxon>
        <taxon>Candidatus Eiseniibacteriota</taxon>
    </lineage>
</organism>
<evidence type="ECO:0000256" key="8">
    <source>
        <dbReference type="SAM" id="Phobius"/>
    </source>
</evidence>
<dbReference type="Proteomes" id="UP000696931">
    <property type="component" value="Unassembled WGS sequence"/>
</dbReference>
<dbReference type="Pfam" id="PF03547">
    <property type="entry name" value="Mem_trans"/>
    <property type="match status" value="1"/>
</dbReference>
<dbReference type="InterPro" id="IPR038770">
    <property type="entry name" value="Na+/solute_symporter_sf"/>
</dbReference>
<dbReference type="PANTHER" id="PTHR36838:SF1">
    <property type="entry name" value="SLR1864 PROTEIN"/>
    <property type="match status" value="1"/>
</dbReference>
<feature type="transmembrane region" description="Helical" evidence="8">
    <location>
        <begin position="220"/>
        <end position="242"/>
    </location>
</feature>
<dbReference type="Gene3D" id="1.20.1530.20">
    <property type="match status" value="1"/>
</dbReference>
<evidence type="ECO:0000256" key="5">
    <source>
        <dbReference type="ARBA" id="ARBA00022692"/>
    </source>
</evidence>
<keyword evidence="6 8" id="KW-1133">Transmembrane helix</keyword>
<feature type="transmembrane region" description="Helical" evidence="8">
    <location>
        <begin position="277"/>
        <end position="300"/>
    </location>
</feature>
<evidence type="ECO:0000313" key="9">
    <source>
        <dbReference type="EMBL" id="MBI5169557.1"/>
    </source>
</evidence>
<keyword evidence="7 8" id="KW-0472">Membrane</keyword>
<comment type="caution">
    <text evidence="9">The sequence shown here is derived from an EMBL/GenBank/DDBJ whole genome shotgun (WGS) entry which is preliminary data.</text>
</comment>
<protein>
    <submittedName>
        <fullName evidence="9">AEC family transporter</fullName>
    </submittedName>
</protein>
<keyword evidence="3" id="KW-0813">Transport</keyword>
<evidence type="ECO:0000313" key="10">
    <source>
        <dbReference type="Proteomes" id="UP000696931"/>
    </source>
</evidence>
<feature type="transmembrane region" description="Helical" evidence="8">
    <location>
        <begin position="159"/>
        <end position="177"/>
    </location>
</feature>
<keyword evidence="5 8" id="KW-0812">Transmembrane</keyword>
<evidence type="ECO:0000256" key="2">
    <source>
        <dbReference type="ARBA" id="ARBA00010145"/>
    </source>
</evidence>
<comment type="subcellular location">
    <subcellularLocation>
        <location evidence="1">Cell membrane</location>
        <topology evidence="1">Multi-pass membrane protein</topology>
    </subcellularLocation>
</comment>
<dbReference type="GO" id="GO:0005886">
    <property type="term" value="C:plasma membrane"/>
    <property type="evidence" value="ECO:0007669"/>
    <property type="project" value="UniProtKB-SubCell"/>
</dbReference>
<feature type="transmembrane region" description="Helical" evidence="8">
    <location>
        <begin position="63"/>
        <end position="84"/>
    </location>
</feature>
<evidence type="ECO:0000256" key="7">
    <source>
        <dbReference type="ARBA" id="ARBA00023136"/>
    </source>
</evidence>
<evidence type="ECO:0000256" key="1">
    <source>
        <dbReference type="ARBA" id="ARBA00004651"/>
    </source>
</evidence>
<comment type="similarity">
    <text evidence="2">Belongs to the auxin efflux carrier (TC 2.A.69) family.</text>
</comment>
<feature type="transmembrane region" description="Helical" evidence="8">
    <location>
        <begin position="96"/>
        <end position="116"/>
    </location>
</feature>
<dbReference type="GO" id="GO:0055085">
    <property type="term" value="P:transmembrane transport"/>
    <property type="evidence" value="ECO:0007669"/>
    <property type="project" value="InterPro"/>
</dbReference>
<dbReference type="PANTHER" id="PTHR36838">
    <property type="entry name" value="AUXIN EFFLUX CARRIER FAMILY PROTEIN"/>
    <property type="match status" value="1"/>
</dbReference>
<name>A0A933W8J2_UNCEI</name>
<accession>A0A933W8J2</accession>
<dbReference type="AlphaFoldDB" id="A0A933W8J2"/>
<feature type="transmembrane region" description="Helical" evidence="8">
    <location>
        <begin position="6"/>
        <end position="26"/>
    </location>
</feature>
<dbReference type="EMBL" id="JACRIW010000058">
    <property type="protein sequence ID" value="MBI5169557.1"/>
    <property type="molecule type" value="Genomic_DNA"/>
</dbReference>
<reference evidence="9" key="1">
    <citation type="submission" date="2020-07" db="EMBL/GenBank/DDBJ databases">
        <title>Huge and variable diversity of episymbiotic CPR bacteria and DPANN archaea in groundwater ecosystems.</title>
        <authorList>
            <person name="He C.Y."/>
            <person name="Keren R."/>
            <person name="Whittaker M."/>
            <person name="Farag I.F."/>
            <person name="Doudna J."/>
            <person name="Cate J.H.D."/>
            <person name="Banfield J.F."/>
        </authorList>
    </citation>
    <scope>NUCLEOTIDE SEQUENCE</scope>
    <source>
        <strain evidence="9">NC_groundwater_1813_Pr3_B-0.1um_71_17</strain>
    </source>
</reference>
<proteinExistence type="inferred from homology"/>
<gene>
    <name evidence="9" type="ORF">HZA61_08725</name>
</gene>
<feature type="transmembrane region" description="Helical" evidence="8">
    <location>
        <begin position="38"/>
        <end position="57"/>
    </location>
</feature>
<evidence type="ECO:0000256" key="3">
    <source>
        <dbReference type="ARBA" id="ARBA00022448"/>
    </source>
</evidence>
<sequence length="302" mass="31362">MELLALFAQNLLPVFLTAGAGWLLAARMKTDPRPLAQIGLYVLAPALILDIILQNALPPGEQLRMMAFSFSALAVPGLAAFAIARALRWPRTRTSALVLACLLTNAGNYGMSVNLLAFGPGALPQASLFFLASAIVSYTAGIFVASLGRTGLRESLAGLVRVPTVWSVVVAFAMTAAKLHLPGPVATSVHLLSQACIPVFLLVLGMQLQGARLTGPVRPMLFAAALRLGGGAAAGTLLAPLFGLTGVARQAGVLQSSMPTAVLAAILATEYDVEPGFVTSVVLLTTVLSPLTLTPMIAWLRG</sequence>
<evidence type="ECO:0000256" key="6">
    <source>
        <dbReference type="ARBA" id="ARBA00022989"/>
    </source>
</evidence>
<feature type="transmembrane region" description="Helical" evidence="8">
    <location>
        <begin position="128"/>
        <end position="147"/>
    </location>
</feature>
<evidence type="ECO:0000256" key="4">
    <source>
        <dbReference type="ARBA" id="ARBA00022475"/>
    </source>
</evidence>
<keyword evidence="4" id="KW-1003">Cell membrane</keyword>
<feature type="transmembrane region" description="Helical" evidence="8">
    <location>
        <begin position="189"/>
        <end position="208"/>
    </location>
</feature>